<organism evidence="8 9">
    <name type="scientific">Scytalidium lignicola</name>
    <name type="common">Hyphomycete</name>
    <dbReference type="NCBI Taxonomy" id="5539"/>
    <lineage>
        <taxon>Eukaryota</taxon>
        <taxon>Fungi</taxon>
        <taxon>Dikarya</taxon>
        <taxon>Ascomycota</taxon>
        <taxon>Pezizomycotina</taxon>
        <taxon>Leotiomycetes</taxon>
        <taxon>Leotiomycetes incertae sedis</taxon>
        <taxon>Scytalidium</taxon>
    </lineage>
</organism>
<keyword evidence="9" id="KW-1185">Reference proteome</keyword>
<evidence type="ECO:0000313" key="8">
    <source>
        <dbReference type="EMBL" id="RFU28956.1"/>
    </source>
</evidence>
<keyword evidence="4" id="KW-0804">Transcription</keyword>
<keyword evidence="5" id="KW-0539">Nucleus</keyword>
<evidence type="ECO:0000256" key="3">
    <source>
        <dbReference type="ARBA" id="ARBA00023015"/>
    </source>
</evidence>
<name>A0A3E2H6C9_SCYLI</name>
<dbReference type="PANTHER" id="PTHR47660">
    <property type="entry name" value="TRANSCRIPTION FACTOR WITH C2H2 AND ZN(2)-CYS(6) DNA BINDING DOMAIN (EUROFUNG)-RELATED-RELATED"/>
    <property type="match status" value="1"/>
</dbReference>
<feature type="region of interest" description="Disordered" evidence="6">
    <location>
        <begin position="252"/>
        <end position="276"/>
    </location>
</feature>
<gene>
    <name evidence="8" type="ORF">B7463_g7391</name>
</gene>
<dbReference type="OrthoDB" id="1405595at2759"/>
<evidence type="ECO:0000256" key="6">
    <source>
        <dbReference type="SAM" id="MobiDB-lite"/>
    </source>
</evidence>
<accession>A0A3E2H6C9</accession>
<feature type="domain" description="Xylanolytic transcriptional activator regulatory" evidence="7">
    <location>
        <begin position="335"/>
        <end position="544"/>
    </location>
</feature>
<evidence type="ECO:0000259" key="7">
    <source>
        <dbReference type="Pfam" id="PF04082"/>
    </source>
</evidence>
<evidence type="ECO:0000256" key="5">
    <source>
        <dbReference type="ARBA" id="ARBA00023242"/>
    </source>
</evidence>
<dbReference type="CDD" id="cd12148">
    <property type="entry name" value="fungal_TF_MHR"/>
    <property type="match status" value="1"/>
</dbReference>
<dbReference type="Proteomes" id="UP000258309">
    <property type="component" value="Unassembled WGS sequence"/>
</dbReference>
<evidence type="ECO:0000313" key="9">
    <source>
        <dbReference type="Proteomes" id="UP000258309"/>
    </source>
</evidence>
<keyword evidence="2" id="KW-0862">Zinc</keyword>
<dbReference type="STRING" id="5539.A0A3E2H6C9"/>
<feature type="compositionally biased region" description="Polar residues" evidence="6">
    <location>
        <begin position="183"/>
        <end position="192"/>
    </location>
</feature>
<sequence>MPHEITIYISATGTSDACSDLLLNRDVLLRHYRLVHGIFCEPRKKGRPKLSPKQNKAKNCQQPSNKEDLPDVRATMPSPIPSPAAATDELGSSSEGPAVLVNETIAEFQLPQSPNTAQPTFMLPDYQLDQDLSLLDWMNGEENLTPLQNDSNLFFPELSGNSLDTMATTSFFAYLPSPINDGNMANSPSGLQGPTEIAPEPSANLEKDSQFTGYTPRGARSSLTAQLQPFSIARCSSSDPWPLEWHTSREERRVAVPSLSPSTHGGSGSGEENWSSSNLAPLGLGPDYTASVLDETTRKSIVEILSLPFEHHPWQEDVKLFDSLPRPEILNHFVDLYFLRFHEFWPIIHRPTFKVKETPLILVLSMACIGACYSDIEKSGEFANTLAELCRRSAGWMAEYDSRFLRSPSYGIALLLQYIHAIGSGSRRLFEMADSLRSRLLSTGRYMNLFGGKIQEPPPRPPENTQHTWLEWISREQVKRFAWFLFEFDCLYVASSKQSPCIKLEDCPSELPCEQISWEAPTAFAWSTGLPWSESMPRGLPTSTSLASLLTELGRASFPFSRTDPLTKRLLVRCYGRLLENYQDLSESKYSSILWGQKGDAAVKEARTNISAGMTGLYETVWSDISQAINLRQTLRVAVAVHYSHIFAAGQIVDLITRAARMWAAGYETPDDSPWVGTRTDQTMDDALGAVTQHFKKDPRAGRELAWHASQVLCIQRRYPLNSPHEPLSVFLGGIILWAFAKCYIMTPEERNTTPVRLDPPMFATNPMTTLTRKAWIENGGRAAVESVGNLVHPEAPILILTVFAEMTQRLKVWGMGSKISGVFGRMLLREEEAMRS</sequence>
<protein>
    <recommendedName>
        <fullName evidence="7">Xylanolytic transcriptional activator regulatory domain-containing protein</fullName>
    </recommendedName>
</protein>
<evidence type="ECO:0000256" key="4">
    <source>
        <dbReference type="ARBA" id="ARBA00023163"/>
    </source>
</evidence>
<feature type="region of interest" description="Disordered" evidence="6">
    <location>
        <begin position="44"/>
        <end position="95"/>
    </location>
</feature>
<dbReference type="AlphaFoldDB" id="A0A3E2H6C9"/>
<comment type="caution">
    <text evidence="8">The sequence shown here is derived from an EMBL/GenBank/DDBJ whole genome shotgun (WGS) entry which is preliminary data.</text>
</comment>
<feature type="region of interest" description="Disordered" evidence="6">
    <location>
        <begin position="183"/>
        <end position="217"/>
    </location>
</feature>
<keyword evidence="3" id="KW-0805">Transcription regulation</keyword>
<reference evidence="8 9" key="1">
    <citation type="submission" date="2018-05" db="EMBL/GenBank/DDBJ databases">
        <title>Draft genome sequence of Scytalidium lignicola DSM 105466, a ubiquitous saprotrophic fungus.</title>
        <authorList>
            <person name="Buettner E."/>
            <person name="Gebauer A.M."/>
            <person name="Hofrichter M."/>
            <person name="Liers C."/>
            <person name="Kellner H."/>
        </authorList>
    </citation>
    <scope>NUCLEOTIDE SEQUENCE [LARGE SCALE GENOMIC DNA]</scope>
    <source>
        <strain evidence="8 9">DSM 105466</strain>
    </source>
</reference>
<feature type="non-terminal residue" evidence="8">
    <location>
        <position position="837"/>
    </location>
</feature>
<evidence type="ECO:0000256" key="2">
    <source>
        <dbReference type="ARBA" id="ARBA00022833"/>
    </source>
</evidence>
<feature type="compositionally biased region" description="Polar residues" evidence="6">
    <location>
        <begin position="52"/>
        <end position="64"/>
    </location>
</feature>
<dbReference type="GO" id="GO:0008270">
    <property type="term" value="F:zinc ion binding"/>
    <property type="evidence" value="ECO:0007669"/>
    <property type="project" value="InterPro"/>
</dbReference>
<dbReference type="Pfam" id="PF04082">
    <property type="entry name" value="Fungal_trans"/>
    <property type="match status" value="1"/>
</dbReference>
<feature type="non-terminal residue" evidence="8">
    <location>
        <position position="1"/>
    </location>
</feature>
<dbReference type="PANTHER" id="PTHR47660:SF2">
    <property type="entry name" value="TRANSCRIPTION FACTOR WITH C2H2 AND ZN(2)-CYS(6) DNA BINDING DOMAIN (EUROFUNG)"/>
    <property type="match status" value="1"/>
</dbReference>
<evidence type="ECO:0000256" key="1">
    <source>
        <dbReference type="ARBA" id="ARBA00022723"/>
    </source>
</evidence>
<dbReference type="GO" id="GO:0003677">
    <property type="term" value="F:DNA binding"/>
    <property type="evidence" value="ECO:0007669"/>
    <property type="project" value="InterPro"/>
</dbReference>
<proteinExistence type="predicted"/>
<keyword evidence="1" id="KW-0479">Metal-binding</keyword>
<dbReference type="GO" id="GO:0006351">
    <property type="term" value="P:DNA-templated transcription"/>
    <property type="evidence" value="ECO:0007669"/>
    <property type="project" value="InterPro"/>
</dbReference>
<dbReference type="OMA" id="GHMQFTW"/>
<dbReference type="InterPro" id="IPR007219">
    <property type="entry name" value="XnlR_reg_dom"/>
</dbReference>
<dbReference type="EMBL" id="NCSJ02000145">
    <property type="protein sequence ID" value="RFU28956.1"/>
    <property type="molecule type" value="Genomic_DNA"/>
</dbReference>